<dbReference type="PROSITE" id="PS50949">
    <property type="entry name" value="HTH_GNTR"/>
    <property type="match status" value="1"/>
</dbReference>
<dbReference type="NCBIfam" id="TIGR02404">
    <property type="entry name" value="trehalos_R_Bsub"/>
    <property type="match status" value="1"/>
</dbReference>
<evidence type="ECO:0000313" key="7">
    <source>
        <dbReference type="Proteomes" id="UP000281771"/>
    </source>
</evidence>
<dbReference type="GO" id="GO:0003700">
    <property type="term" value="F:DNA-binding transcription factor activity"/>
    <property type="evidence" value="ECO:0007669"/>
    <property type="project" value="UniProtKB-UniRule"/>
</dbReference>
<dbReference type="STRING" id="1123309.GCA_000377005_00319"/>
<keyword evidence="7" id="KW-1185">Reference proteome</keyword>
<evidence type="ECO:0000256" key="2">
    <source>
        <dbReference type="ARBA" id="ARBA00023125"/>
    </source>
</evidence>
<gene>
    <name evidence="6" type="primary">treR</name>
    <name evidence="6" type="ORF">EII38_06685</name>
</gene>
<dbReference type="EMBL" id="RQZA01000005">
    <property type="protein sequence ID" value="RRD31173.1"/>
    <property type="molecule type" value="Genomic_DNA"/>
</dbReference>
<dbReference type="Gene3D" id="1.10.10.10">
    <property type="entry name" value="Winged helix-like DNA-binding domain superfamily/Winged helix DNA-binding domain"/>
    <property type="match status" value="1"/>
</dbReference>
<dbReference type="PANTHER" id="PTHR44846:SF12">
    <property type="entry name" value="HTH-TYPE TRANSCRIPTIONAL REGULATOR TRER"/>
    <property type="match status" value="1"/>
</dbReference>
<dbReference type="InterPro" id="IPR050679">
    <property type="entry name" value="Bact_HTH_transcr_reg"/>
</dbReference>
<accession>A0A3P1VFE0</accession>
<evidence type="ECO:0000259" key="5">
    <source>
        <dbReference type="PROSITE" id="PS50949"/>
    </source>
</evidence>
<dbReference type="Pfam" id="PF00392">
    <property type="entry name" value="GntR"/>
    <property type="match status" value="1"/>
</dbReference>
<dbReference type="Pfam" id="PF07702">
    <property type="entry name" value="UTRA"/>
    <property type="match status" value="1"/>
</dbReference>
<dbReference type="PANTHER" id="PTHR44846">
    <property type="entry name" value="MANNOSYL-D-GLYCERATE TRANSPORT/METABOLISM SYSTEM REPRESSOR MNGR-RELATED"/>
    <property type="match status" value="1"/>
</dbReference>
<dbReference type="InterPro" id="IPR036388">
    <property type="entry name" value="WH-like_DNA-bd_sf"/>
</dbReference>
<evidence type="ECO:0000313" key="6">
    <source>
        <dbReference type="EMBL" id="RRD31173.1"/>
    </source>
</evidence>
<feature type="domain" description="HTH gntR-type" evidence="5">
    <location>
        <begin position="5"/>
        <end position="73"/>
    </location>
</feature>
<dbReference type="SMART" id="SM00866">
    <property type="entry name" value="UTRA"/>
    <property type="match status" value="1"/>
</dbReference>
<dbReference type="InterPro" id="IPR011663">
    <property type="entry name" value="UTRA"/>
</dbReference>
<proteinExistence type="predicted"/>
<dbReference type="GO" id="GO:0045892">
    <property type="term" value="P:negative regulation of DNA-templated transcription"/>
    <property type="evidence" value="ECO:0007669"/>
    <property type="project" value="TreeGrafter"/>
</dbReference>
<dbReference type="Proteomes" id="UP000281771">
    <property type="component" value="Unassembled WGS sequence"/>
</dbReference>
<dbReference type="GO" id="GO:0003677">
    <property type="term" value="F:DNA binding"/>
    <property type="evidence" value="ECO:0007669"/>
    <property type="project" value="UniProtKB-UniRule"/>
</dbReference>
<evidence type="ECO:0000256" key="1">
    <source>
        <dbReference type="ARBA" id="ARBA00023015"/>
    </source>
</evidence>
<dbReference type="InterPro" id="IPR028978">
    <property type="entry name" value="Chorismate_lyase_/UTRA_dom_sf"/>
</dbReference>
<name>A0A3P1VFE0_9STRE</name>
<dbReference type="AlphaFoldDB" id="A0A3P1VFE0"/>
<dbReference type="SMART" id="SM00345">
    <property type="entry name" value="HTH_GNTR"/>
    <property type="match status" value="1"/>
</dbReference>
<reference evidence="6 7" key="1">
    <citation type="submission" date="2018-11" db="EMBL/GenBank/DDBJ databases">
        <title>Genomes From Bacteria Associated with the Canine Oral Cavity: a Test Case for Automated Genome-Based Taxonomic Assignment.</title>
        <authorList>
            <person name="Coil D.A."/>
            <person name="Jospin G."/>
            <person name="Darling A.E."/>
            <person name="Wallis C."/>
            <person name="Davis I.J."/>
            <person name="Harris S."/>
            <person name="Eisen J.A."/>
            <person name="Holcombe L.J."/>
            <person name="O'Flynn C."/>
        </authorList>
    </citation>
    <scope>NUCLEOTIDE SEQUENCE [LARGE SCALE GENOMIC DNA]</scope>
    <source>
        <strain evidence="6 7">OH4621_COT-116</strain>
    </source>
</reference>
<evidence type="ECO:0000256" key="4">
    <source>
        <dbReference type="NCBIfam" id="TIGR02404"/>
    </source>
</evidence>
<dbReference type="InterPro" id="IPR036390">
    <property type="entry name" value="WH_DNA-bd_sf"/>
</dbReference>
<keyword evidence="1" id="KW-0805">Transcription regulation</keyword>
<dbReference type="SUPFAM" id="SSF64288">
    <property type="entry name" value="Chorismate lyase-like"/>
    <property type="match status" value="1"/>
</dbReference>
<dbReference type="InterPro" id="IPR012770">
    <property type="entry name" value="TreR"/>
</dbReference>
<comment type="caution">
    <text evidence="6">The sequence shown here is derived from an EMBL/GenBank/DDBJ whole genome shotgun (WGS) entry which is preliminary data.</text>
</comment>
<dbReference type="InterPro" id="IPR000524">
    <property type="entry name" value="Tscrpt_reg_HTH_GntR"/>
</dbReference>
<sequence>MKEVMKKYQEIFNDLQEKITNGRYQAGFLLPTEKDLQEQYGVSRDTVRKALRLLTEKGLIQKVQGRGSQVLKQELLNFPVSGLTSYKELVDSLHLNSQTRVIDLELLTVDEQTALQTGFSEGSQVWRVLRTRSIDGVISVLDLDYLAQDCVPDLTKEIAENSIYSYLEGDLGLDISYAQKEITIQASTERERLLMDHQDDYLVLIRSRVYLGDTRQFQYTESKHKIDKFQFVDFARRKHSL</sequence>
<dbReference type="SUPFAM" id="SSF46785">
    <property type="entry name" value="Winged helix' DNA-binding domain"/>
    <property type="match status" value="1"/>
</dbReference>
<keyword evidence="3" id="KW-0804">Transcription</keyword>
<organism evidence="6 7">
    <name type="scientific">Streptococcus minor</name>
    <dbReference type="NCBI Taxonomy" id="229549"/>
    <lineage>
        <taxon>Bacteria</taxon>
        <taxon>Bacillati</taxon>
        <taxon>Bacillota</taxon>
        <taxon>Bacilli</taxon>
        <taxon>Lactobacillales</taxon>
        <taxon>Streptococcaceae</taxon>
        <taxon>Streptococcus</taxon>
    </lineage>
</organism>
<evidence type="ECO:0000256" key="3">
    <source>
        <dbReference type="ARBA" id="ARBA00023163"/>
    </source>
</evidence>
<protein>
    <recommendedName>
        <fullName evidence="4">Trehalose operon repressor</fullName>
    </recommendedName>
</protein>
<dbReference type="CDD" id="cd07377">
    <property type="entry name" value="WHTH_GntR"/>
    <property type="match status" value="1"/>
</dbReference>
<keyword evidence="2" id="KW-0238">DNA-binding</keyword>
<dbReference type="Gene3D" id="3.40.1410.10">
    <property type="entry name" value="Chorismate lyase-like"/>
    <property type="match status" value="1"/>
</dbReference>
<dbReference type="PRINTS" id="PR00035">
    <property type="entry name" value="HTHGNTR"/>
</dbReference>